<reference evidence="2" key="1">
    <citation type="submission" date="2018-05" db="EMBL/GenBank/DDBJ databases">
        <authorList>
            <person name="Lanie J.A."/>
            <person name="Ng W.-L."/>
            <person name="Kazmierczak K.M."/>
            <person name="Andrzejewski T.M."/>
            <person name="Davidsen T.M."/>
            <person name="Wayne K.J."/>
            <person name="Tettelin H."/>
            <person name="Glass J.I."/>
            <person name="Rusch D."/>
            <person name="Podicherti R."/>
            <person name="Tsui H.-C.T."/>
            <person name="Winkler M.E."/>
        </authorList>
    </citation>
    <scope>NUCLEOTIDE SEQUENCE</scope>
</reference>
<sequence>MSNLLKALLAKLQGEIEVAKANIQVYEVNPAGIGEHPDLEAAIESQV</sequence>
<gene>
    <name evidence="2" type="ORF">METZ01_LOCUS391805</name>
</gene>
<feature type="non-terminal residue" evidence="2">
    <location>
        <position position="1"/>
    </location>
</feature>
<evidence type="ECO:0000313" key="2">
    <source>
        <dbReference type="EMBL" id="SVD38951.1"/>
    </source>
</evidence>
<feature type="non-terminal residue" evidence="2">
    <location>
        <position position="47"/>
    </location>
</feature>
<evidence type="ECO:0000256" key="1">
    <source>
        <dbReference type="SAM" id="Coils"/>
    </source>
</evidence>
<organism evidence="2">
    <name type="scientific">marine metagenome</name>
    <dbReference type="NCBI Taxonomy" id="408172"/>
    <lineage>
        <taxon>unclassified sequences</taxon>
        <taxon>metagenomes</taxon>
        <taxon>ecological metagenomes</taxon>
    </lineage>
</organism>
<protein>
    <submittedName>
        <fullName evidence="2">Uncharacterized protein</fullName>
    </submittedName>
</protein>
<keyword evidence="1" id="KW-0175">Coiled coil</keyword>
<dbReference type="EMBL" id="UINC01147561">
    <property type="protein sequence ID" value="SVD38951.1"/>
    <property type="molecule type" value="Genomic_DNA"/>
</dbReference>
<accession>A0A382UZ52</accession>
<proteinExistence type="predicted"/>
<feature type="coiled-coil region" evidence="1">
    <location>
        <begin position="2"/>
        <end position="29"/>
    </location>
</feature>
<name>A0A382UZ52_9ZZZZ</name>
<dbReference type="AlphaFoldDB" id="A0A382UZ52"/>